<evidence type="ECO:0008006" key="2">
    <source>
        <dbReference type="Google" id="ProtNLM"/>
    </source>
</evidence>
<accession>A0A0A9HQM5</accession>
<evidence type="ECO:0000313" key="1">
    <source>
        <dbReference type="EMBL" id="JAE35218.1"/>
    </source>
</evidence>
<reference evidence="1" key="2">
    <citation type="journal article" date="2015" name="Data Brief">
        <title>Shoot transcriptome of the giant reed, Arundo donax.</title>
        <authorList>
            <person name="Barrero R.A."/>
            <person name="Guerrero F.D."/>
            <person name="Moolhuijzen P."/>
            <person name="Goolsby J.A."/>
            <person name="Tidwell J."/>
            <person name="Bellgard S.E."/>
            <person name="Bellgard M.I."/>
        </authorList>
    </citation>
    <scope>NUCLEOTIDE SEQUENCE</scope>
    <source>
        <tissue evidence="1">Shoot tissue taken approximately 20 cm above the soil surface</tissue>
    </source>
</reference>
<name>A0A0A9HQM5_ARUDO</name>
<proteinExistence type="predicted"/>
<dbReference type="PANTHER" id="PTHR36617">
    <property type="entry name" value="PROTEIN, PUTATIVE-RELATED"/>
    <property type="match status" value="1"/>
</dbReference>
<organism evidence="1">
    <name type="scientific">Arundo donax</name>
    <name type="common">Giant reed</name>
    <name type="synonym">Donax arundinaceus</name>
    <dbReference type="NCBI Taxonomy" id="35708"/>
    <lineage>
        <taxon>Eukaryota</taxon>
        <taxon>Viridiplantae</taxon>
        <taxon>Streptophyta</taxon>
        <taxon>Embryophyta</taxon>
        <taxon>Tracheophyta</taxon>
        <taxon>Spermatophyta</taxon>
        <taxon>Magnoliopsida</taxon>
        <taxon>Liliopsida</taxon>
        <taxon>Poales</taxon>
        <taxon>Poaceae</taxon>
        <taxon>PACMAD clade</taxon>
        <taxon>Arundinoideae</taxon>
        <taxon>Arundineae</taxon>
        <taxon>Arundo</taxon>
    </lineage>
</organism>
<sequence length="151" mass="17158">MNLPKSQGGLGVKNLEKMNMCLLGKWIFKAASGSGIWNQIVEAKYLRGKSCFQVKNKNTESPCWTDILALRPLVHEGCRWEVGSGTKVRFWEDSWIDGKPLALTYANLYDIVEQHEVSVREVVEGLVPLSFCRILTDEQVQKLYGLIKKNK</sequence>
<protein>
    <recommendedName>
        <fullName evidence="2">Reverse transcriptase zinc-binding domain-containing protein</fullName>
    </recommendedName>
</protein>
<dbReference type="EMBL" id="GBRH01162678">
    <property type="protein sequence ID" value="JAE35218.1"/>
    <property type="molecule type" value="Transcribed_RNA"/>
</dbReference>
<dbReference type="AlphaFoldDB" id="A0A0A9HQM5"/>
<reference evidence="1" key="1">
    <citation type="submission" date="2014-09" db="EMBL/GenBank/DDBJ databases">
        <authorList>
            <person name="Magalhaes I.L.F."/>
            <person name="Oliveira U."/>
            <person name="Santos F.R."/>
            <person name="Vidigal T.H.D.A."/>
            <person name="Brescovit A.D."/>
            <person name="Santos A.J."/>
        </authorList>
    </citation>
    <scope>NUCLEOTIDE SEQUENCE</scope>
    <source>
        <tissue evidence="1">Shoot tissue taken approximately 20 cm above the soil surface</tissue>
    </source>
</reference>
<dbReference type="PANTHER" id="PTHR36617:SF15">
    <property type="entry name" value="REVERSE TRANSCRIPTASE ZINC-BINDING DOMAIN-CONTAINING PROTEIN"/>
    <property type="match status" value="1"/>
</dbReference>